<keyword evidence="3" id="KW-1185">Reference proteome</keyword>
<organism evidence="2 3">
    <name type="scientific">Solirubrobacter phytolaccae</name>
    <dbReference type="NCBI Taxonomy" id="1404360"/>
    <lineage>
        <taxon>Bacteria</taxon>
        <taxon>Bacillati</taxon>
        <taxon>Actinomycetota</taxon>
        <taxon>Thermoleophilia</taxon>
        <taxon>Solirubrobacterales</taxon>
        <taxon>Solirubrobacteraceae</taxon>
        <taxon>Solirubrobacter</taxon>
    </lineage>
</organism>
<dbReference type="Proteomes" id="UP001147653">
    <property type="component" value="Unassembled WGS sequence"/>
</dbReference>
<evidence type="ECO:0000256" key="1">
    <source>
        <dbReference type="SAM" id="Coils"/>
    </source>
</evidence>
<comment type="caution">
    <text evidence="2">The sequence shown here is derived from an EMBL/GenBank/DDBJ whole genome shotgun (WGS) entry which is preliminary data.</text>
</comment>
<accession>A0A9X3ND75</accession>
<gene>
    <name evidence="2" type="ORF">OJ997_16480</name>
</gene>
<evidence type="ECO:0000313" key="2">
    <source>
        <dbReference type="EMBL" id="MDA0181901.1"/>
    </source>
</evidence>
<reference evidence="2" key="1">
    <citation type="submission" date="2022-10" db="EMBL/GenBank/DDBJ databases">
        <title>The WGS of Solirubrobacter phytolaccae KCTC 29190.</title>
        <authorList>
            <person name="Jiang Z."/>
        </authorList>
    </citation>
    <scope>NUCLEOTIDE SEQUENCE</scope>
    <source>
        <strain evidence="2">KCTC 29190</strain>
    </source>
</reference>
<dbReference type="EMBL" id="JAPDDP010000028">
    <property type="protein sequence ID" value="MDA0181901.1"/>
    <property type="molecule type" value="Genomic_DNA"/>
</dbReference>
<feature type="coiled-coil region" evidence="1">
    <location>
        <begin position="25"/>
        <end position="52"/>
    </location>
</feature>
<dbReference type="AlphaFoldDB" id="A0A9X3ND75"/>
<evidence type="ECO:0000313" key="3">
    <source>
        <dbReference type="Proteomes" id="UP001147653"/>
    </source>
</evidence>
<sequence>MTRRPVWMWASALLAVAVVALLVWALSVRSDLDDTQAELDQANAQVATLEAEEEPDTTMQAALDAAYEELSTRLGTKGEDLEAAMAAVEAAKRTADAAVEKANTAKEAAAGLDGATEQAQATADQARAEAEAAKAKGAVVTDCAKASFAALGELLDGGSLTAQLSTLRDTLEGIADDCKTAFAES</sequence>
<dbReference type="RefSeq" id="WP_270026256.1">
    <property type="nucleotide sequence ID" value="NZ_JAPDDP010000028.1"/>
</dbReference>
<keyword evidence="1" id="KW-0175">Coiled coil</keyword>
<name>A0A9X3ND75_9ACTN</name>
<protein>
    <submittedName>
        <fullName evidence="2">Uncharacterized protein</fullName>
    </submittedName>
</protein>
<proteinExistence type="predicted"/>
<feature type="coiled-coil region" evidence="1">
    <location>
        <begin position="81"/>
        <end position="136"/>
    </location>
</feature>